<dbReference type="InterPro" id="IPR001173">
    <property type="entry name" value="Glyco_trans_2-like"/>
</dbReference>
<sequence>MNEINSNNFSVLMSIHVNDNMEYLKIALDSVYFDQVLRPKQIVIVADGKLTQQQDEVINEFSKSVGNNIVQIYKLKKNMGLAFSLNHGLKRCKFDLVARMDSDDISLPHRFLEQIKFMKSNPTVDVCGTYVNEINPETNQFISTRKVPLSQEEIYTFAKKRNPINHPSVIFRKDKIVTLGGYPLFRKSQDFALWCLLLKNGLIFSNIGVVLLEMRSGDNLLKRRGVSYLKYEIKVIKFQRKINFISTRELIYSFTLRAFFRLSPVFIRKILYKLSRIV</sequence>
<dbReference type="EMBL" id="JACXBF010000172">
    <property type="protein sequence ID" value="MBD2800382.1"/>
    <property type="molecule type" value="Genomic_DNA"/>
</dbReference>
<keyword evidence="2" id="KW-0328">Glycosyltransferase</keyword>
<organism evidence="5">
    <name type="scientific">Xenorhabdus szentirmaii</name>
    <dbReference type="NCBI Taxonomy" id="290112"/>
    <lineage>
        <taxon>Bacteria</taxon>
        <taxon>Pseudomonadati</taxon>
        <taxon>Pseudomonadota</taxon>
        <taxon>Gammaproteobacteria</taxon>
        <taxon>Enterobacterales</taxon>
        <taxon>Morganellaceae</taxon>
        <taxon>Xenorhabdus</taxon>
    </lineage>
</organism>
<reference evidence="5" key="1">
    <citation type="submission" date="2020-09" db="EMBL/GenBank/DDBJ databases">
        <authorList>
            <person name="Palma L."/>
            <person name="Caballero P."/>
            <person name="Berry C."/>
            <person name="Del Valle E."/>
        </authorList>
    </citation>
    <scope>NUCLEOTIDE SEQUENCE</scope>
    <source>
        <strain evidence="5">M</strain>
    </source>
</reference>
<dbReference type="InterPro" id="IPR029044">
    <property type="entry name" value="Nucleotide-diphossugar_trans"/>
</dbReference>
<dbReference type="Gene3D" id="3.90.550.10">
    <property type="entry name" value="Spore Coat Polysaccharide Biosynthesis Protein SpsA, Chain A"/>
    <property type="match status" value="1"/>
</dbReference>
<dbReference type="Pfam" id="PF00535">
    <property type="entry name" value="Glycos_transf_2"/>
    <property type="match status" value="1"/>
</dbReference>
<evidence type="ECO:0000256" key="1">
    <source>
        <dbReference type="ARBA" id="ARBA00006739"/>
    </source>
</evidence>
<gene>
    <name evidence="5" type="ORF">ID854_07900</name>
</gene>
<dbReference type="AlphaFoldDB" id="A0AAW3YSA3"/>
<comment type="similarity">
    <text evidence="1">Belongs to the glycosyltransferase 2 family.</text>
</comment>
<protein>
    <submittedName>
        <fullName evidence="5">Glycosyltransferase</fullName>
    </submittedName>
</protein>
<keyword evidence="3" id="KW-0808">Transferase</keyword>
<evidence type="ECO:0000256" key="2">
    <source>
        <dbReference type="ARBA" id="ARBA00022676"/>
    </source>
</evidence>
<feature type="domain" description="Glycosyltransferase 2-like" evidence="4">
    <location>
        <begin position="22"/>
        <end position="161"/>
    </location>
</feature>
<dbReference type="PANTHER" id="PTHR43685:SF5">
    <property type="entry name" value="GLYCOSYLTRANSFERASE EPSE-RELATED"/>
    <property type="match status" value="1"/>
</dbReference>
<reference evidence="5" key="2">
    <citation type="journal article" date="2024" name="Toxins">
        <title>Genome Sequence Analysis of Native Xenorhabdus Strains Isolated from Entomopathogenic Nematodes in Argentina.</title>
        <authorList>
            <person name="Palma L."/>
            <person name="Frizzo L."/>
            <person name="Kaiser S."/>
            <person name="Berry C."/>
            <person name="Caballero P."/>
            <person name="Bode H.B."/>
            <person name="Del Valle E.E."/>
        </authorList>
    </citation>
    <scope>NUCLEOTIDE SEQUENCE</scope>
    <source>
        <strain evidence="5">M</strain>
    </source>
</reference>
<name>A0AAW3YSA3_9GAMM</name>
<evidence type="ECO:0000313" key="5">
    <source>
        <dbReference type="EMBL" id="MBD2800382.1"/>
    </source>
</evidence>
<dbReference type="InterPro" id="IPR050834">
    <property type="entry name" value="Glycosyltransf_2"/>
</dbReference>
<dbReference type="SUPFAM" id="SSF53448">
    <property type="entry name" value="Nucleotide-diphospho-sugar transferases"/>
    <property type="match status" value="1"/>
</dbReference>
<evidence type="ECO:0000256" key="3">
    <source>
        <dbReference type="ARBA" id="ARBA00022679"/>
    </source>
</evidence>
<comment type="caution">
    <text evidence="5">The sequence shown here is derived from an EMBL/GenBank/DDBJ whole genome shotgun (WGS) entry which is preliminary data.</text>
</comment>
<accession>A0AAW3YSA3</accession>
<dbReference type="GO" id="GO:0016757">
    <property type="term" value="F:glycosyltransferase activity"/>
    <property type="evidence" value="ECO:0007669"/>
    <property type="project" value="UniProtKB-KW"/>
</dbReference>
<proteinExistence type="inferred from homology"/>
<dbReference type="Proteomes" id="UP001193920">
    <property type="component" value="Unassembled WGS sequence"/>
</dbReference>
<dbReference type="PANTHER" id="PTHR43685">
    <property type="entry name" value="GLYCOSYLTRANSFERASE"/>
    <property type="match status" value="1"/>
</dbReference>
<evidence type="ECO:0000259" key="4">
    <source>
        <dbReference type="Pfam" id="PF00535"/>
    </source>
</evidence>